<dbReference type="InterPro" id="IPR050568">
    <property type="entry name" value="Transcr_DNA_Rep_Reg"/>
</dbReference>
<dbReference type="Gene3D" id="1.10.20.10">
    <property type="entry name" value="Histone, subunit A"/>
    <property type="match status" value="1"/>
</dbReference>
<dbReference type="GO" id="GO:0046982">
    <property type="term" value="F:protein heterodimerization activity"/>
    <property type="evidence" value="ECO:0007669"/>
    <property type="project" value="InterPro"/>
</dbReference>
<evidence type="ECO:0000313" key="4">
    <source>
        <dbReference type="Proteomes" id="UP000283530"/>
    </source>
</evidence>
<dbReference type="STRING" id="337451.A0A3S3RBB8"/>
<dbReference type="InterPro" id="IPR009072">
    <property type="entry name" value="Histone-fold"/>
</dbReference>
<evidence type="ECO:0000256" key="1">
    <source>
        <dbReference type="ARBA" id="ARBA00004123"/>
    </source>
</evidence>
<reference evidence="3 4" key="1">
    <citation type="journal article" date="2019" name="Nat. Plants">
        <title>Stout camphor tree genome fills gaps in understanding of flowering plant genome evolution.</title>
        <authorList>
            <person name="Chaw S.M."/>
            <person name="Liu Y.C."/>
            <person name="Wu Y.W."/>
            <person name="Wang H.Y."/>
            <person name="Lin C.I."/>
            <person name="Wu C.S."/>
            <person name="Ke H.M."/>
            <person name="Chang L.Y."/>
            <person name="Hsu C.Y."/>
            <person name="Yang H.T."/>
            <person name="Sudianto E."/>
            <person name="Hsu M.H."/>
            <person name="Wu K.P."/>
            <person name="Wang L.N."/>
            <person name="Leebens-Mack J.H."/>
            <person name="Tsai I.J."/>
        </authorList>
    </citation>
    <scope>NUCLEOTIDE SEQUENCE [LARGE SCALE GENOMIC DNA]</scope>
    <source>
        <strain evidence="4">cv. Chaw 1501</strain>
        <tissue evidence="3">Young leaves</tissue>
    </source>
</reference>
<dbReference type="GO" id="GO:0005634">
    <property type="term" value="C:nucleus"/>
    <property type="evidence" value="ECO:0007669"/>
    <property type="project" value="UniProtKB-SubCell"/>
</dbReference>
<comment type="caution">
    <text evidence="3">The sequence shown here is derived from an EMBL/GenBank/DDBJ whole genome shotgun (WGS) entry which is preliminary data.</text>
</comment>
<evidence type="ECO:0000256" key="2">
    <source>
        <dbReference type="ARBA" id="ARBA00023242"/>
    </source>
</evidence>
<proteinExistence type="predicted"/>
<keyword evidence="4" id="KW-1185">Reference proteome</keyword>
<dbReference type="GO" id="GO:0000978">
    <property type="term" value="F:RNA polymerase II cis-regulatory region sequence-specific DNA binding"/>
    <property type="evidence" value="ECO:0007669"/>
    <property type="project" value="TreeGrafter"/>
</dbReference>
<dbReference type="SUPFAM" id="SSF47113">
    <property type="entry name" value="Histone-fold"/>
    <property type="match status" value="1"/>
</dbReference>
<protein>
    <submittedName>
        <fullName evidence="3">Nuclear transcription factor Y subunit C-1-like protein</fullName>
    </submittedName>
</protein>
<dbReference type="Proteomes" id="UP000283530">
    <property type="component" value="Unassembled WGS sequence"/>
</dbReference>
<dbReference type="EMBL" id="QPKB01000946">
    <property type="protein sequence ID" value="RWR98234.1"/>
    <property type="molecule type" value="Genomic_DNA"/>
</dbReference>
<sequence>MKSIMKAYKDVRLISAEAPTLFANACELFILKRTIWSWLHAKENKSRIDPAKERHCSSHHQDIHFLISWWTLSRDEIEDEGRVVPVVPSSGVPY</sequence>
<dbReference type="PANTHER" id="PTHR10252">
    <property type="entry name" value="HISTONE-LIKE TRANSCRIPTION FACTOR CCAAT-RELATED"/>
    <property type="match status" value="1"/>
</dbReference>
<keyword evidence="2" id="KW-0539">Nucleus</keyword>
<accession>A0A3S3RBB8</accession>
<dbReference type="PANTHER" id="PTHR10252:SF39">
    <property type="entry name" value="NUCLEAR TRANSCRIPTION FACTOR Y SUBUNIT C-6"/>
    <property type="match status" value="1"/>
</dbReference>
<dbReference type="AlphaFoldDB" id="A0A3S3RBB8"/>
<evidence type="ECO:0000313" key="3">
    <source>
        <dbReference type="EMBL" id="RWR98234.1"/>
    </source>
</evidence>
<organism evidence="3 4">
    <name type="scientific">Cinnamomum micranthum f. kanehirae</name>
    <dbReference type="NCBI Taxonomy" id="337451"/>
    <lineage>
        <taxon>Eukaryota</taxon>
        <taxon>Viridiplantae</taxon>
        <taxon>Streptophyta</taxon>
        <taxon>Embryophyta</taxon>
        <taxon>Tracheophyta</taxon>
        <taxon>Spermatophyta</taxon>
        <taxon>Magnoliopsida</taxon>
        <taxon>Magnoliidae</taxon>
        <taxon>Laurales</taxon>
        <taxon>Lauraceae</taxon>
        <taxon>Cinnamomum</taxon>
    </lineage>
</organism>
<gene>
    <name evidence="3" type="ORF">CKAN_02775100</name>
</gene>
<comment type="subcellular location">
    <subcellularLocation>
        <location evidence="1">Nucleus</location>
    </subcellularLocation>
</comment>
<dbReference type="GO" id="GO:0000981">
    <property type="term" value="F:DNA-binding transcription factor activity, RNA polymerase II-specific"/>
    <property type="evidence" value="ECO:0007669"/>
    <property type="project" value="TreeGrafter"/>
</dbReference>
<dbReference type="OrthoDB" id="1272441at2759"/>
<name>A0A3S3RBB8_9MAGN</name>